<reference evidence="2" key="1">
    <citation type="submission" date="2024-10" db="EMBL/GenBank/DDBJ databases">
        <authorList>
            <person name="Ryan C."/>
        </authorList>
    </citation>
    <scope>NUCLEOTIDE SEQUENCE [LARGE SCALE GENOMIC DNA]</scope>
</reference>
<proteinExistence type="predicted"/>
<feature type="transmembrane region" description="Helical" evidence="1">
    <location>
        <begin position="146"/>
        <end position="167"/>
    </location>
</feature>
<keyword evidence="1" id="KW-1133">Transmembrane helix</keyword>
<feature type="transmembrane region" description="Helical" evidence="1">
    <location>
        <begin position="38"/>
        <end position="61"/>
    </location>
</feature>
<keyword evidence="1" id="KW-0472">Membrane</keyword>
<evidence type="ECO:0000313" key="2">
    <source>
        <dbReference type="EMBL" id="CAL5036825.1"/>
    </source>
</evidence>
<keyword evidence="3" id="KW-1185">Reference proteome</keyword>
<dbReference type="EMBL" id="OZ075143">
    <property type="protein sequence ID" value="CAL5036825.1"/>
    <property type="molecule type" value="Genomic_DNA"/>
</dbReference>
<accession>A0ABC9DDD9</accession>
<evidence type="ECO:0000313" key="3">
    <source>
        <dbReference type="Proteomes" id="UP001497457"/>
    </source>
</evidence>
<gene>
    <name evidence="2" type="ORF">URODEC1_LOCUS84144</name>
</gene>
<dbReference type="Proteomes" id="UP001497457">
    <property type="component" value="Chromosome 33rd"/>
</dbReference>
<sequence length="168" mass="16953">MIPGGGAAVPVVVVPPPPAAAAAPAAGAAAWNRRSARVALATALFVLGCAAAALACFAMALPPADARVLGSCAPTDDEAAYLRAASEHLLVAASGQVLGATVALLVPACPVAVFGCVLSSFTSYRAIDVLWILVSCHGHVHGVLAFHYWLFFVLMLVVPLVGMVVSIV</sequence>
<evidence type="ECO:0000256" key="1">
    <source>
        <dbReference type="SAM" id="Phobius"/>
    </source>
</evidence>
<protein>
    <submittedName>
        <fullName evidence="2">Uncharacterized protein</fullName>
    </submittedName>
</protein>
<keyword evidence="1" id="KW-0812">Transmembrane</keyword>
<name>A0ABC9DDD9_9POAL</name>
<dbReference type="AlphaFoldDB" id="A0ABC9DDD9"/>
<organism evidence="2 3">
    <name type="scientific">Urochloa decumbens</name>
    <dbReference type="NCBI Taxonomy" id="240449"/>
    <lineage>
        <taxon>Eukaryota</taxon>
        <taxon>Viridiplantae</taxon>
        <taxon>Streptophyta</taxon>
        <taxon>Embryophyta</taxon>
        <taxon>Tracheophyta</taxon>
        <taxon>Spermatophyta</taxon>
        <taxon>Magnoliopsida</taxon>
        <taxon>Liliopsida</taxon>
        <taxon>Poales</taxon>
        <taxon>Poaceae</taxon>
        <taxon>PACMAD clade</taxon>
        <taxon>Panicoideae</taxon>
        <taxon>Panicodae</taxon>
        <taxon>Paniceae</taxon>
        <taxon>Melinidinae</taxon>
        <taxon>Urochloa</taxon>
    </lineage>
</organism>